<evidence type="ECO:0000259" key="7">
    <source>
        <dbReference type="Pfam" id="PF02770"/>
    </source>
</evidence>
<dbReference type="Pfam" id="PF00441">
    <property type="entry name" value="Acyl-CoA_dh_1"/>
    <property type="match status" value="1"/>
</dbReference>
<evidence type="ECO:0000313" key="11">
    <source>
        <dbReference type="Proteomes" id="UP000275024"/>
    </source>
</evidence>
<keyword evidence="3 5" id="KW-0285">Flavoprotein</keyword>
<dbReference type="InterPro" id="IPR046373">
    <property type="entry name" value="Acyl-CoA_Oxase/DH_mid-dom_sf"/>
</dbReference>
<feature type="domain" description="Acyl-CoA dehydrogenase/oxidase C-terminal" evidence="6">
    <location>
        <begin position="288"/>
        <end position="376"/>
    </location>
</feature>
<dbReference type="EMBL" id="RBDX01000029">
    <property type="protein sequence ID" value="RKN05100.1"/>
    <property type="molecule type" value="Genomic_DNA"/>
</dbReference>
<dbReference type="PANTHER" id="PTHR43884">
    <property type="entry name" value="ACYL-COA DEHYDROGENASE"/>
    <property type="match status" value="1"/>
</dbReference>
<dbReference type="SUPFAM" id="SSF56645">
    <property type="entry name" value="Acyl-CoA dehydrogenase NM domain-like"/>
    <property type="match status" value="1"/>
</dbReference>
<organism evidence="8 11">
    <name type="scientific">Streptomyces radicis</name>
    <dbReference type="NCBI Taxonomy" id="1750517"/>
    <lineage>
        <taxon>Bacteria</taxon>
        <taxon>Bacillati</taxon>
        <taxon>Actinomycetota</taxon>
        <taxon>Actinomycetes</taxon>
        <taxon>Kitasatosporales</taxon>
        <taxon>Streptomycetaceae</taxon>
        <taxon>Streptomyces</taxon>
    </lineage>
</organism>
<dbReference type="OrthoDB" id="3458133at2"/>
<dbReference type="Proteomes" id="UP000268652">
    <property type="component" value="Unassembled WGS sequence"/>
</dbReference>
<dbReference type="PANTHER" id="PTHR43884:SF12">
    <property type="entry name" value="ISOVALERYL-COA DEHYDROGENASE, MITOCHONDRIAL-RELATED"/>
    <property type="match status" value="1"/>
</dbReference>
<dbReference type="Gene3D" id="2.40.110.10">
    <property type="entry name" value="Butyryl-CoA Dehydrogenase, subunit A, domain 2"/>
    <property type="match status" value="1"/>
</dbReference>
<evidence type="ECO:0000256" key="4">
    <source>
        <dbReference type="ARBA" id="ARBA00022827"/>
    </source>
</evidence>
<evidence type="ECO:0000256" key="2">
    <source>
        <dbReference type="ARBA" id="ARBA00009347"/>
    </source>
</evidence>
<dbReference type="InterPro" id="IPR037069">
    <property type="entry name" value="AcylCoA_DH/ox_N_sf"/>
</dbReference>
<keyword evidence="5" id="KW-0560">Oxidoreductase</keyword>
<dbReference type="RefSeq" id="WP_120699607.1">
    <property type="nucleotide sequence ID" value="NZ_RBDX01000029.1"/>
</dbReference>
<dbReference type="AlphaFoldDB" id="A0A3A9VWG5"/>
<comment type="cofactor">
    <cofactor evidence="1 5">
        <name>FAD</name>
        <dbReference type="ChEBI" id="CHEBI:57692"/>
    </cofactor>
</comment>
<protein>
    <submittedName>
        <fullName evidence="8">Acyl-CoA dehydrogenase</fullName>
    </submittedName>
</protein>
<dbReference type="SUPFAM" id="SSF47203">
    <property type="entry name" value="Acyl-CoA dehydrogenase C-terminal domain-like"/>
    <property type="match status" value="1"/>
</dbReference>
<sequence>MNELPGEPPHALPHALRRLAEGSRELAAELRDIALAVDADPHDSAPLRASSALELLRVVGTPRPFRAHAVPAWAEPYVDSRLARVVANVELARGDAGALNACAAPSLAGFTVDALGDSDQQKAFYEELANERPWTFFGMTERDHGSDATAMRTRLDPDPSGGFLLHGAKRYVANAARGTIGVVWARTGPTPLSLRAVVLRRPAPGFTGAPLETLGLRGACLGEMAFDGVPVPPESVLGRHLPASRRGLWGANRAFGVVRLQIAAQALGSAFALRDAVRALRPGWAGHAPMSARLAAARALLYDLAAESDARPDDRRPPSLAKLHTAALAVEVGRWAEAALPPGSLVEHPLLEKWCRDVGAFEFMDGTSNILRLTLAPETTPRRAPHRAPHQEGS</sequence>
<comment type="similarity">
    <text evidence="2 5">Belongs to the acyl-CoA dehydrogenase family.</text>
</comment>
<dbReference type="InterPro" id="IPR006091">
    <property type="entry name" value="Acyl-CoA_Oxase/DH_mid-dom"/>
</dbReference>
<evidence type="ECO:0000313" key="8">
    <source>
        <dbReference type="EMBL" id="RKN05100.1"/>
    </source>
</evidence>
<feature type="domain" description="Acyl-CoA oxidase/dehydrogenase middle" evidence="7">
    <location>
        <begin position="137"/>
        <end position="229"/>
    </location>
</feature>
<evidence type="ECO:0000313" key="9">
    <source>
        <dbReference type="EMBL" id="RKN16426.1"/>
    </source>
</evidence>
<comment type="caution">
    <text evidence="8">The sequence shown here is derived from an EMBL/GenBank/DDBJ whole genome shotgun (WGS) entry which is preliminary data.</text>
</comment>
<evidence type="ECO:0000256" key="1">
    <source>
        <dbReference type="ARBA" id="ARBA00001974"/>
    </source>
</evidence>
<dbReference type="Gene3D" id="1.20.140.10">
    <property type="entry name" value="Butyryl-CoA Dehydrogenase, subunit A, domain 3"/>
    <property type="match status" value="2"/>
</dbReference>
<dbReference type="GO" id="GO:0003995">
    <property type="term" value="F:acyl-CoA dehydrogenase activity"/>
    <property type="evidence" value="ECO:0007669"/>
    <property type="project" value="TreeGrafter"/>
</dbReference>
<name>A0A3A9VWG5_9ACTN</name>
<dbReference type="EMBL" id="RBDY01000027">
    <property type="protein sequence ID" value="RKN16426.1"/>
    <property type="molecule type" value="Genomic_DNA"/>
</dbReference>
<evidence type="ECO:0000313" key="10">
    <source>
        <dbReference type="Proteomes" id="UP000268652"/>
    </source>
</evidence>
<dbReference type="Proteomes" id="UP000275024">
    <property type="component" value="Unassembled WGS sequence"/>
</dbReference>
<keyword evidence="10" id="KW-1185">Reference proteome</keyword>
<dbReference type="InterPro" id="IPR036250">
    <property type="entry name" value="AcylCo_DH-like_C"/>
</dbReference>
<proteinExistence type="inferred from homology"/>
<accession>A0A3A9VWG5</accession>
<dbReference type="Gene3D" id="1.10.540.10">
    <property type="entry name" value="Acyl-CoA dehydrogenase/oxidase, N-terminal domain"/>
    <property type="match status" value="1"/>
</dbReference>
<evidence type="ECO:0000256" key="5">
    <source>
        <dbReference type="RuleBase" id="RU362125"/>
    </source>
</evidence>
<evidence type="ECO:0000256" key="3">
    <source>
        <dbReference type="ARBA" id="ARBA00022630"/>
    </source>
</evidence>
<gene>
    <name evidence="9" type="ORF">D7318_25765</name>
    <name evidence="8" type="ORF">D7319_26400</name>
</gene>
<evidence type="ECO:0000259" key="6">
    <source>
        <dbReference type="Pfam" id="PF00441"/>
    </source>
</evidence>
<dbReference type="GO" id="GO:0050660">
    <property type="term" value="F:flavin adenine dinucleotide binding"/>
    <property type="evidence" value="ECO:0007669"/>
    <property type="project" value="InterPro"/>
</dbReference>
<reference evidence="10 11" key="1">
    <citation type="submission" date="2018-09" db="EMBL/GenBank/DDBJ databases">
        <title>Streptomyces sp. nov. DS1-2, an endophytic actinomycete isolated from roots of Dendrobium scabrilingue.</title>
        <authorList>
            <person name="Kuncharoen N."/>
            <person name="Kudo T."/>
            <person name="Ohkuma M."/>
            <person name="Yuki M."/>
            <person name="Tanasupawat S."/>
        </authorList>
    </citation>
    <scope>NUCLEOTIDE SEQUENCE [LARGE SCALE GENOMIC DNA]</scope>
    <source>
        <strain evidence="8 11">AZ1-7</strain>
        <strain evidence="9 10">DS1-2</strain>
    </source>
</reference>
<dbReference type="InterPro" id="IPR009075">
    <property type="entry name" value="AcylCo_DH/oxidase_C"/>
</dbReference>
<keyword evidence="4 5" id="KW-0274">FAD</keyword>
<dbReference type="InterPro" id="IPR009100">
    <property type="entry name" value="AcylCoA_DH/oxidase_NM_dom_sf"/>
</dbReference>
<dbReference type="Pfam" id="PF02770">
    <property type="entry name" value="Acyl-CoA_dh_M"/>
    <property type="match status" value="1"/>
</dbReference>